<feature type="compositionally biased region" description="Polar residues" evidence="1">
    <location>
        <begin position="155"/>
        <end position="167"/>
    </location>
</feature>
<comment type="caution">
    <text evidence="2">The sequence shown here is derived from an EMBL/GenBank/DDBJ whole genome shotgun (WGS) entry which is preliminary data.</text>
</comment>
<dbReference type="OrthoDB" id="5974613at2759"/>
<feature type="region of interest" description="Disordered" evidence="1">
    <location>
        <begin position="207"/>
        <end position="235"/>
    </location>
</feature>
<proteinExistence type="predicted"/>
<reference evidence="2 3" key="1">
    <citation type="submission" date="2019-01" db="EMBL/GenBank/DDBJ databases">
        <title>A draft genome assembly of the solar-powered sea slug Elysia chlorotica.</title>
        <authorList>
            <person name="Cai H."/>
            <person name="Li Q."/>
            <person name="Fang X."/>
            <person name="Li J."/>
            <person name="Curtis N.E."/>
            <person name="Altenburger A."/>
            <person name="Shibata T."/>
            <person name="Feng M."/>
            <person name="Maeda T."/>
            <person name="Schwartz J.A."/>
            <person name="Shigenobu S."/>
            <person name="Lundholm N."/>
            <person name="Nishiyama T."/>
            <person name="Yang H."/>
            <person name="Hasebe M."/>
            <person name="Li S."/>
            <person name="Pierce S.K."/>
            <person name="Wang J."/>
        </authorList>
    </citation>
    <scope>NUCLEOTIDE SEQUENCE [LARGE SCALE GENOMIC DNA]</scope>
    <source>
        <strain evidence="2">EC2010</strain>
        <tissue evidence="2">Whole organism of an adult</tissue>
    </source>
</reference>
<evidence type="ECO:0000313" key="3">
    <source>
        <dbReference type="Proteomes" id="UP000271974"/>
    </source>
</evidence>
<feature type="region of interest" description="Disordered" evidence="1">
    <location>
        <begin position="15"/>
        <end position="34"/>
    </location>
</feature>
<dbReference type="AlphaFoldDB" id="A0A3S1BHH1"/>
<dbReference type="EMBL" id="RQTK01000220">
    <property type="protein sequence ID" value="RUS84036.1"/>
    <property type="molecule type" value="Genomic_DNA"/>
</dbReference>
<protein>
    <submittedName>
        <fullName evidence="2">Uncharacterized protein</fullName>
    </submittedName>
</protein>
<feature type="compositionally biased region" description="Polar residues" evidence="1">
    <location>
        <begin position="105"/>
        <end position="130"/>
    </location>
</feature>
<feature type="region of interest" description="Disordered" evidence="1">
    <location>
        <begin position="105"/>
        <end position="193"/>
    </location>
</feature>
<evidence type="ECO:0000256" key="1">
    <source>
        <dbReference type="SAM" id="MobiDB-lite"/>
    </source>
</evidence>
<feature type="compositionally biased region" description="Low complexity" evidence="1">
    <location>
        <begin position="177"/>
        <end position="193"/>
    </location>
</feature>
<sequence length="295" mass="32257">MSTFENLHNYRRTNIDQTSLDNSPDSGVSVGSNELTSSRPVKYMANQGPMYIPHPNLQKAFKPIGALTSNSNSPSTMNLTQLSQNPQLSAPNRIQWKPQPWLQTPHSQMAQANHPRANNFSHPLSVNLTRPASPLPKVSPSLSQRFSSHDRAVSSPRTPRPVSQNQPGVRVFRNRNSTSTPSPSSTSSITSSISTSSITSSMSLAKNGSSATKVSPTTSSITQATEGTSPQQDSQTCSCDRSPKIILCKACGEMCQGRIRQKCKAHPNQIFLMDFTCCPYCQSENLKEIDYSKKV</sequence>
<name>A0A3S1BHH1_ELYCH</name>
<organism evidence="2 3">
    <name type="scientific">Elysia chlorotica</name>
    <name type="common">Eastern emerald elysia</name>
    <name type="synonym">Sea slug</name>
    <dbReference type="NCBI Taxonomy" id="188477"/>
    <lineage>
        <taxon>Eukaryota</taxon>
        <taxon>Metazoa</taxon>
        <taxon>Spiralia</taxon>
        <taxon>Lophotrochozoa</taxon>
        <taxon>Mollusca</taxon>
        <taxon>Gastropoda</taxon>
        <taxon>Heterobranchia</taxon>
        <taxon>Euthyneura</taxon>
        <taxon>Panpulmonata</taxon>
        <taxon>Sacoglossa</taxon>
        <taxon>Placobranchoidea</taxon>
        <taxon>Plakobranchidae</taxon>
        <taxon>Elysia</taxon>
    </lineage>
</organism>
<accession>A0A3S1BHH1</accession>
<gene>
    <name evidence="2" type="ORF">EGW08_008214</name>
</gene>
<evidence type="ECO:0000313" key="2">
    <source>
        <dbReference type="EMBL" id="RUS84036.1"/>
    </source>
</evidence>
<keyword evidence="3" id="KW-1185">Reference proteome</keyword>
<dbReference type="Proteomes" id="UP000271974">
    <property type="component" value="Unassembled WGS sequence"/>
</dbReference>